<sequence>MVSPPSHHRCCPVLPATVPPYPLSPSPVDAATALPSLFFSRRHRPLLPTRPLPSPLSPSPAATTTLSSQQGCLKKRRDTFSSEKSKGNWSLT</sequence>
<evidence type="ECO:0000313" key="2">
    <source>
        <dbReference type="EMBL" id="GMN52170.1"/>
    </source>
</evidence>
<feature type="compositionally biased region" description="Low complexity" evidence="1">
    <location>
        <begin position="59"/>
        <end position="68"/>
    </location>
</feature>
<reference evidence="2" key="1">
    <citation type="submission" date="2023-07" db="EMBL/GenBank/DDBJ databases">
        <title>draft genome sequence of fig (Ficus carica).</title>
        <authorList>
            <person name="Takahashi T."/>
            <person name="Nishimura K."/>
        </authorList>
    </citation>
    <scope>NUCLEOTIDE SEQUENCE</scope>
</reference>
<gene>
    <name evidence="2" type="ORF">TIFTF001_021324</name>
</gene>
<protein>
    <submittedName>
        <fullName evidence="2">Uncharacterized protein</fullName>
    </submittedName>
</protein>
<feature type="region of interest" description="Disordered" evidence="1">
    <location>
        <begin position="45"/>
        <end position="92"/>
    </location>
</feature>
<dbReference type="Proteomes" id="UP001187192">
    <property type="component" value="Unassembled WGS sequence"/>
</dbReference>
<dbReference type="AlphaFoldDB" id="A0AA88AHR4"/>
<dbReference type="EMBL" id="BTGU01000041">
    <property type="protein sequence ID" value="GMN52170.1"/>
    <property type="molecule type" value="Genomic_DNA"/>
</dbReference>
<proteinExistence type="predicted"/>
<feature type="compositionally biased region" description="Pro residues" evidence="1">
    <location>
        <begin position="48"/>
        <end position="58"/>
    </location>
</feature>
<evidence type="ECO:0000313" key="3">
    <source>
        <dbReference type="Proteomes" id="UP001187192"/>
    </source>
</evidence>
<keyword evidence="3" id="KW-1185">Reference proteome</keyword>
<organism evidence="2 3">
    <name type="scientific">Ficus carica</name>
    <name type="common">Common fig</name>
    <dbReference type="NCBI Taxonomy" id="3494"/>
    <lineage>
        <taxon>Eukaryota</taxon>
        <taxon>Viridiplantae</taxon>
        <taxon>Streptophyta</taxon>
        <taxon>Embryophyta</taxon>
        <taxon>Tracheophyta</taxon>
        <taxon>Spermatophyta</taxon>
        <taxon>Magnoliopsida</taxon>
        <taxon>eudicotyledons</taxon>
        <taxon>Gunneridae</taxon>
        <taxon>Pentapetalae</taxon>
        <taxon>rosids</taxon>
        <taxon>fabids</taxon>
        <taxon>Rosales</taxon>
        <taxon>Moraceae</taxon>
        <taxon>Ficeae</taxon>
        <taxon>Ficus</taxon>
    </lineage>
</organism>
<evidence type="ECO:0000256" key="1">
    <source>
        <dbReference type="SAM" id="MobiDB-lite"/>
    </source>
</evidence>
<name>A0AA88AHR4_FICCA</name>
<comment type="caution">
    <text evidence="2">The sequence shown here is derived from an EMBL/GenBank/DDBJ whole genome shotgun (WGS) entry which is preliminary data.</text>
</comment>
<accession>A0AA88AHR4</accession>